<dbReference type="PANTHER" id="PTHR11060:SF0">
    <property type="entry name" value="PROTEIN MEMO1"/>
    <property type="match status" value="1"/>
</dbReference>
<dbReference type="EMBL" id="FLUP01000001">
    <property type="protein sequence ID" value="SBV97611.1"/>
    <property type="molecule type" value="Genomic_DNA"/>
</dbReference>
<dbReference type="NCBIfam" id="TIGR04336">
    <property type="entry name" value="AmmeMemoSam_B"/>
    <property type="match status" value="1"/>
</dbReference>
<evidence type="ECO:0000313" key="3">
    <source>
        <dbReference type="EMBL" id="SBV97611.1"/>
    </source>
</evidence>
<gene>
    <name evidence="3" type="ORF">KM92DES2_10947</name>
</gene>
<evidence type="ECO:0000256" key="2">
    <source>
        <dbReference type="HAMAP-Rule" id="MF_00055"/>
    </source>
</evidence>
<organism evidence="3">
    <name type="scientific">uncultured Desulfovibrio sp</name>
    <dbReference type="NCBI Taxonomy" id="167968"/>
    <lineage>
        <taxon>Bacteria</taxon>
        <taxon>Pseudomonadati</taxon>
        <taxon>Thermodesulfobacteriota</taxon>
        <taxon>Desulfovibrionia</taxon>
        <taxon>Desulfovibrionales</taxon>
        <taxon>Desulfovibrionaceae</taxon>
        <taxon>Desulfovibrio</taxon>
        <taxon>environmental samples</taxon>
    </lineage>
</organism>
<dbReference type="InterPro" id="IPR002737">
    <property type="entry name" value="MEMO1_fam"/>
</dbReference>
<protein>
    <recommendedName>
        <fullName evidence="2">MEMO1 family protein KM92DES2_10947</fullName>
    </recommendedName>
</protein>
<dbReference type="Pfam" id="PF01875">
    <property type="entry name" value="Memo"/>
    <property type="match status" value="1"/>
</dbReference>
<name>A0A212JDW0_9BACT</name>
<proteinExistence type="inferred from homology"/>
<accession>A0A212JDW0</accession>
<evidence type="ECO:0000256" key="1">
    <source>
        <dbReference type="ARBA" id="ARBA00006315"/>
    </source>
</evidence>
<dbReference type="PANTHER" id="PTHR11060">
    <property type="entry name" value="PROTEIN MEMO1"/>
    <property type="match status" value="1"/>
</dbReference>
<dbReference type="HAMAP" id="MF_00055">
    <property type="entry name" value="MEMO1"/>
    <property type="match status" value="1"/>
</dbReference>
<dbReference type="Gene3D" id="3.40.830.10">
    <property type="entry name" value="LigB-like"/>
    <property type="match status" value="1"/>
</dbReference>
<dbReference type="AlphaFoldDB" id="A0A212JDW0"/>
<sequence>MPEREPVAAGRFYPALPGELQKEIRSYLTAGKALSTTAPIDAKRKDSASLRGLMLPHAGYVYCGKVLGAALMSPWNKTTAGASLPERLVMLCPNHTGRGAPLGVWPDGMWHTPLGGVDVDAELAASLCGKGGFAPDLHSHLGEHSIEVLLPFLQCVPPQGLPGATRRITPVCVGTMQHKILQDAGLALAEVIRQYENRGERIGIIVSSDMNHYEDQETTMRKDAFALSQALACDPEGLLTMVQREKITMCGAAPMALALFAARALGEPWAELCLYDTSATASGDTRKVVGYAALRFGLA</sequence>
<dbReference type="RefSeq" id="WP_227118562.1">
    <property type="nucleotide sequence ID" value="NZ_CAKSVL010000012.1"/>
</dbReference>
<dbReference type="CDD" id="cd07361">
    <property type="entry name" value="MEMO_like"/>
    <property type="match status" value="1"/>
</dbReference>
<comment type="similarity">
    <text evidence="1 2">Belongs to the MEMO1 family.</text>
</comment>
<reference evidence="3" key="1">
    <citation type="submission" date="2016-04" db="EMBL/GenBank/DDBJ databases">
        <authorList>
            <person name="Evans L.H."/>
            <person name="Alamgir A."/>
            <person name="Owens N."/>
            <person name="Weber N.D."/>
            <person name="Virtaneva K."/>
            <person name="Barbian K."/>
            <person name="Babar A."/>
            <person name="Rosenke K."/>
        </authorList>
    </citation>
    <scope>NUCLEOTIDE SEQUENCE</scope>
    <source>
        <strain evidence="3">92-2</strain>
    </source>
</reference>